<dbReference type="KEGG" id="eiv:EIN_296820"/>
<feature type="region of interest" description="Disordered" evidence="2">
    <location>
        <begin position="126"/>
        <end position="180"/>
    </location>
</feature>
<sequence length="344" mass="39771">MSTITIPIDEYVRQQANEQKAKQHIAEIESLKAELTALVTKSKMIEDKNIEMSKQIAQNEIHLTEANLRCEIQKVNVIKVSQEKQMAETRLKHVMRDYGVLKHQYEELTMELSDFATLVETEETVELLDRSEKEKIEKEREKKPRRRKEKGEKGEEKEKKKKVEKSENNEKTETADGDTKVEGENIEVKCDIYDDETDTIDDFAMMGVKDDIDETEELSTSVLFKNPQKCVFSVNYNLVIEVMKNIIDNGKNVARIKGFPSILAVDVFKEYTKMKNINIYDGIKGEKERKNHLRYNVGSFNKCLKKLEDARVKKGLPETIRVVTSCYVYIQCIGDQFRGRGPTA</sequence>
<gene>
    <name evidence="3" type="ORF">EIN_296820</name>
</gene>
<dbReference type="VEuPathDB" id="AmoebaDB:EIN_296820"/>
<name>L7FL77_ENTIV</name>
<evidence type="ECO:0000313" key="4">
    <source>
        <dbReference type="Proteomes" id="UP000014680"/>
    </source>
</evidence>
<evidence type="ECO:0000256" key="1">
    <source>
        <dbReference type="SAM" id="Coils"/>
    </source>
</evidence>
<keyword evidence="4" id="KW-1185">Reference proteome</keyword>
<keyword evidence="1" id="KW-0175">Coiled coil</keyword>
<dbReference type="EMBL" id="KB206986">
    <property type="protein sequence ID" value="ELP86362.1"/>
    <property type="molecule type" value="Genomic_DNA"/>
</dbReference>
<feature type="compositionally biased region" description="Basic and acidic residues" evidence="2">
    <location>
        <begin position="149"/>
        <end position="158"/>
    </location>
</feature>
<accession>L7FL77</accession>
<feature type="compositionally biased region" description="Basic and acidic residues" evidence="2">
    <location>
        <begin position="164"/>
        <end position="180"/>
    </location>
</feature>
<proteinExistence type="predicted"/>
<reference evidence="3 4" key="1">
    <citation type="submission" date="2012-10" db="EMBL/GenBank/DDBJ databases">
        <authorList>
            <person name="Zafar N."/>
            <person name="Inman J."/>
            <person name="Hall N."/>
            <person name="Lorenzi H."/>
            <person name="Caler E."/>
        </authorList>
    </citation>
    <scope>NUCLEOTIDE SEQUENCE [LARGE SCALE GENOMIC DNA]</scope>
    <source>
        <strain evidence="3 4">IP1</strain>
    </source>
</reference>
<dbReference type="Proteomes" id="UP000014680">
    <property type="component" value="Unassembled WGS sequence"/>
</dbReference>
<organism evidence="3 4">
    <name type="scientific">Entamoeba invadens IP1</name>
    <dbReference type="NCBI Taxonomy" id="370355"/>
    <lineage>
        <taxon>Eukaryota</taxon>
        <taxon>Amoebozoa</taxon>
        <taxon>Evosea</taxon>
        <taxon>Archamoebae</taxon>
        <taxon>Mastigamoebida</taxon>
        <taxon>Entamoebidae</taxon>
        <taxon>Entamoeba</taxon>
    </lineage>
</organism>
<feature type="coiled-coil region" evidence="1">
    <location>
        <begin position="14"/>
        <end position="48"/>
    </location>
</feature>
<protein>
    <submittedName>
        <fullName evidence="3">Uncharacterized protein</fullName>
    </submittedName>
</protein>
<feature type="compositionally biased region" description="Basic and acidic residues" evidence="2">
    <location>
        <begin position="127"/>
        <end position="142"/>
    </location>
</feature>
<dbReference type="GeneID" id="14885337"/>
<evidence type="ECO:0000256" key="2">
    <source>
        <dbReference type="SAM" id="MobiDB-lite"/>
    </source>
</evidence>
<dbReference type="RefSeq" id="XP_004185708.1">
    <property type="nucleotide sequence ID" value="XM_004185660.1"/>
</dbReference>
<dbReference type="AlphaFoldDB" id="L7FL77"/>
<evidence type="ECO:0000313" key="3">
    <source>
        <dbReference type="EMBL" id="ELP86362.1"/>
    </source>
</evidence>
<dbReference type="OrthoDB" id="29571at2759"/>